<sequence>MDPHENSRTRRLNSGPTRRAALIGAALTGLGTLAGCLGGGSGGGESMSDPITIESEMQCDNCTMTIGDYPGPAGQSFYEDAAAVLGSGSAGGEGDDQDRPAQFCSSRCTYNFTFENESEQEPEVSYLTDYSAVDYEIDTGGDEPEISRHLDADGFAPATDLTFVVDSEVRGAMGASLIGFSDGDDADSFQEEYGGDRYEHDEINRELIQSLMN</sequence>
<dbReference type="AlphaFoldDB" id="A0A3R7GFP0"/>
<dbReference type="Pfam" id="PF05573">
    <property type="entry name" value="NosL"/>
    <property type="match status" value="1"/>
</dbReference>
<dbReference type="InterPro" id="IPR008719">
    <property type="entry name" value="N2O_reductase_NosL"/>
</dbReference>
<dbReference type="RefSeq" id="WP_120246142.1">
    <property type="nucleotide sequence ID" value="NZ_RAPO01000004.1"/>
</dbReference>
<organism evidence="2 3">
    <name type="scientific">Halopiger aswanensis</name>
    <dbReference type="NCBI Taxonomy" id="148449"/>
    <lineage>
        <taxon>Archaea</taxon>
        <taxon>Methanobacteriati</taxon>
        <taxon>Methanobacteriota</taxon>
        <taxon>Stenosarchaea group</taxon>
        <taxon>Halobacteria</taxon>
        <taxon>Halobacteriales</taxon>
        <taxon>Natrialbaceae</taxon>
        <taxon>Halopiger</taxon>
    </lineage>
</organism>
<dbReference type="EMBL" id="RAPO01000004">
    <property type="protein sequence ID" value="RKD88976.1"/>
    <property type="molecule type" value="Genomic_DNA"/>
</dbReference>
<name>A0A3R7GFP0_9EURY</name>
<reference evidence="2 3" key="1">
    <citation type="submission" date="2018-09" db="EMBL/GenBank/DDBJ databases">
        <title>Genomic Encyclopedia of Archaeal and Bacterial Type Strains, Phase II (KMG-II): from individual species to whole genera.</title>
        <authorList>
            <person name="Goeker M."/>
        </authorList>
    </citation>
    <scope>NUCLEOTIDE SEQUENCE [LARGE SCALE GENOMIC DNA]</scope>
    <source>
        <strain evidence="2 3">DSM 13151</strain>
    </source>
</reference>
<evidence type="ECO:0000256" key="1">
    <source>
        <dbReference type="SAM" id="Phobius"/>
    </source>
</evidence>
<dbReference type="PANTHER" id="PTHR41247">
    <property type="entry name" value="HTH-TYPE TRANSCRIPTIONAL REPRESSOR YCNK"/>
    <property type="match status" value="1"/>
</dbReference>
<evidence type="ECO:0000313" key="2">
    <source>
        <dbReference type="EMBL" id="RKD88976.1"/>
    </source>
</evidence>
<proteinExistence type="predicted"/>
<accession>A0A3R7GFP0</accession>
<dbReference type="Gene3D" id="3.30.70.2050">
    <property type="match status" value="1"/>
</dbReference>
<comment type="caution">
    <text evidence="2">The sequence shown here is derived from an EMBL/GenBank/DDBJ whole genome shotgun (WGS) entry which is preliminary data.</text>
</comment>
<dbReference type="OrthoDB" id="162738at2157"/>
<protein>
    <submittedName>
        <fullName evidence="2">Nitrous oxide reductase accessory protein NosL</fullName>
    </submittedName>
</protein>
<gene>
    <name evidence="2" type="ORF">ATJ93_3797</name>
</gene>
<dbReference type="PANTHER" id="PTHR41247:SF1">
    <property type="entry name" value="HTH-TYPE TRANSCRIPTIONAL REPRESSOR YCNK"/>
    <property type="match status" value="1"/>
</dbReference>
<keyword evidence="3" id="KW-1185">Reference proteome</keyword>
<evidence type="ECO:0000313" key="3">
    <source>
        <dbReference type="Proteomes" id="UP000283805"/>
    </source>
</evidence>
<dbReference type="SUPFAM" id="SSF160387">
    <property type="entry name" value="NosL/MerB-like"/>
    <property type="match status" value="1"/>
</dbReference>
<keyword evidence="1" id="KW-0472">Membrane</keyword>
<dbReference type="Proteomes" id="UP000283805">
    <property type="component" value="Unassembled WGS sequence"/>
</dbReference>
<keyword evidence="1" id="KW-1133">Transmembrane helix</keyword>
<feature type="transmembrane region" description="Helical" evidence="1">
    <location>
        <begin position="20"/>
        <end position="40"/>
    </location>
</feature>
<keyword evidence="1" id="KW-0812">Transmembrane</keyword>